<dbReference type="PANTHER" id="PTHR28243:SF1">
    <property type="entry name" value="PYRIDOXAMINE 5'-PHOSPHATE OXIDASE ALR4036 FAMILY FMN-BINDING DOMAIN-CONTAINING PROTEIN"/>
    <property type="match status" value="1"/>
</dbReference>
<dbReference type="Proteomes" id="UP001527925">
    <property type="component" value="Unassembled WGS sequence"/>
</dbReference>
<sequence>MSSSKTETQWAARLRDAVKRNYSDVAKETVRVAMASVRPDGSPGVHQVVFHEQLRTDSRVLVLSGPARNATLVSTLKGNKTHDLFWSMPKTGETFTITGKVYLVAAPNFSHRFGTPPKRIGVVGNASPDDFWEGERMRWWKALTPFYRATFSWPAPGELRSLSDTASWSVYAEPLVKISTPAHNVGFKYTRLEVIEDATVNNLTIGRNYSIASSGGSLPRNGSATPTRSSVSSVSSAGGPVSPTSTVVATIGDQPQNAADELRWVHNSALDNFCLLVFKPTRVDHVQPIAGKPPTRFVFTVTKEGDWLTEEINP</sequence>
<reference evidence="2 3" key="1">
    <citation type="submission" date="2023-09" db="EMBL/GenBank/DDBJ databases">
        <title>Pangenome analysis of Batrachochytrium dendrobatidis and related Chytrids.</title>
        <authorList>
            <person name="Yacoub M.N."/>
            <person name="Stajich J.E."/>
            <person name="James T.Y."/>
        </authorList>
    </citation>
    <scope>NUCLEOTIDE SEQUENCE [LARGE SCALE GENOMIC DNA]</scope>
    <source>
        <strain evidence="2 3">JEL0888</strain>
    </source>
</reference>
<protein>
    <recommendedName>
        <fullName evidence="4">Pyridoxamine 5'-phosphate oxidase Alr4036 family FMN-binding domain-containing protein</fullName>
    </recommendedName>
</protein>
<dbReference type="EMBL" id="JADGIZ020000012">
    <property type="protein sequence ID" value="KAL2917179.1"/>
    <property type="molecule type" value="Genomic_DNA"/>
</dbReference>
<feature type="compositionally biased region" description="Low complexity" evidence="1">
    <location>
        <begin position="222"/>
        <end position="245"/>
    </location>
</feature>
<accession>A0ABR4NCL8</accession>
<dbReference type="SUPFAM" id="SSF50475">
    <property type="entry name" value="FMN-binding split barrel"/>
    <property type="match status" value="1"/>
</dbReference>
<feature type="region of interest" description="Disordered" evidence="1">
    <location>
        <begin position="215"/>
        <end position="246"/>
    </location>
</feature>
<name>A0ABR4NCL8_9FUNG</name>
<evidence type="ECO:0000313" key="3">
    <source>
        <dbReference type="Proteomes" id="UP001527925"/>
    </source>
</evidence>
<proteinExistence type="predicted"/>
<gene>
    <name evidence="2" type="ORF">HK105_203243</name>
</gene>
<evidence type="ECO:0000313" key="2">
    <source>
        <dbReference type="EMBL" id="KAL2917179.1"/>
    </source>
</evidence>
<dbReference type="InterPro" id="IPR012349">
    <property type="entry name" value="Split_barrel_FMN-bd"/>
</dbReference>
<organism evidence="2 3">
    <name type="scientific">Polyrhizophydium stewartii</name>
    <dbReference type="NCBI Taxonomy" id="2732419"/>
    <lineage>
        <taxon>Eukaryota</taxon>
        <taxon>Fungi</taxon>
        <taxon>Fungi incertae sedis</taxon>
        <taxon>Chytridiomycota</taxon>
        <taxon>Chytridiomycota incertae sedis</taxon>
        <taxon>Chytridiomycetes</taxon>
        <taxon>Rhizophydiales</taxon>
        <taxon>Rhizophydiales incertae sedis</taxon>
        <taxon>Polyrhizophydium</taxon>
    </lineage>
</organism>
<dbReference type="Gene3D" id="2.30.110.10">
    <property type="entry name" value="Electron Transport, Fmn-binding Protein, Chain A"/>
    <property type="match status" value="2"/>
</dbReference>
<comment type="caution">
    <text evidence="2">The sequence shown here is derived from an EMBL/GenBank/DDBJ whole genome shotgun (WGS) entry which is preliminary data.</text>
</comment>
<dbReference type="PANTHER" id="PTHR28243">
    <property type="entry name" value="AGL049CP"/>
    <property type="match status" value="1"/>
</dbReference>
<keyword evidence="3" id="KW-1185">Reference proteome</keyword>
<evidence type="ECO:0000256" key="1">
    <source>
        <dbReference type="SAM" id="MobiDB-lite"/>
    </source>
</evidence>
<evidence type="ECO:0008006" key="4">
    <source>
        <dbReference type="Google" id="ProtNLM"/>
    </source>
</evidence>